<evidence type="ECO:0000313" key="4">
    <source>
        <dbReference type="Proteomes" id="UP001628179"/>
    </source>
</evidence>
<evidence type="ECO:0000256" key="2">
    <source>
        <dbReference type="SAM" id="Phobius"/>
    </source>
</evidence>
<dbReference type="RefSeq" id="XP_070911901.1">
    <property type="nucleotide sequence ID" value="XM_071055800.1"/>
</dbReference>
<gene>
    <name evidence="3" type="ORF">MFIFM68171_00378</name>
</gene>
<keyword evidence="4" id="KW-1185">Reference proteome</keyword>
<reference evidence="3 4" key="1">
    <citation type="submission" date="2024-09" db="EMBL/GenBank/DDBJ databases">
        <title>Itraconazole resistance in Madurella fahalii resulting from another homologue of gene encoding cytochrome P450 14-alpha sterol demethylase (CYP51).</title>
        <authorList>
            <person name="Yoshioka I."/>
            <person name="Fahal A.H."/>
            <person name="Kaneko S."/>
            <person name="Yaguchi T."/>
        </authorList>
    </citation>
    <scope>NUCLEOTIDE SEQUENCE [LARGE SCALE GENOMIC DNA]</scope>
    <source>
        <strain evidence="3 4">IFM 68171</strain>
    </source>
</reference>
<evidence type="ECO:0000313" key="3">
    <source>
        <dbReference type="EMBL" id="GAB1310168.1"/>
    </source>
</evidence>
<proteinExistence type="predicted"/>
<feature type="transmembrane region" description="Helical" evidence="2">
    <location>
        <begin position="56"/>
        <end position="83"/>
    </location>
</feature>
<evidence type="ECO:0000256" key="1">
    <source>
        <dbReference type="SAM" id="MobiDB-lite"/>
    </source>
</evidence>
<keyword evidence="2" id="KW-0812">Transmembrane</keyword>
<protein>
    <submittedName>
        <fullName evidence="3">Membrane protein insertase</fullName>
    </submittedName>
</protein>
<keyword evidence="2" id="KW-1133">Transmembrane helix</keyword>
<dbReference type="GeneID" id="98171123"/>
<feature type="region of interest" description="Disordered" evidence="1">
    <location>
        <begin position="92"/>
        <end position="147"/>
    </location>
</feature>
<comment type="caution">
    <text evidence="3">The sequence shown here is derived from an EMBL/GenBank/DDBJ whole genome shotgun (WGS) entry which is preliminary data.</text>
</comment>
<dbReference type="EMBL" id="BAAFSV010000001">
    <property type="protein sequence ID" value="GAB1310168.1"/>
    <property type="molecule type" value="Genomic_DNA"/>
</dbReference>
<accession>A0ABQ0FXD3</accession>
<name>A0ABQ0FXD3_9PEZI</name>
<sequence>MATDHGPELVYPHSTLEPVPPSALEPAKYGWGGPSVAQFPHDQYGQRRILGLSVRAFWTIVVILVVVIAGAIGGGVGGGLAAARGGADSSISMGAGTQSSASSTASTTPTISTSTDTGSTTSSTTSTSTRPAAAAVSPAPRDDGCPSINGTAYTPVDAGGNAMPLRTGGAAQSFMRLCNTNYPSGRGFGNPDIHDILKMYLPSLEDCITACAAYNWQYQRNVEIGVPGGGLCRSVAIIKTTGEYCYLKNGTGTNNTFGRPELYSSAVLIS</sequence>
<organism evidence="3 4">
    <name type="scientific">Madurella fahalii</name>
    <dbReference type="NCBI Taxonomy" id="1157608"/>
    <lineage>
        <taxon>Eukaryota</taxon>
        <taxon>Fungi</taxon>
        <taxon>Dikarya</taxon>
        <taxon>Ascomycota</taxon>
        <taxon>Pezizomycotina</taxon>
        <taxon>Sordariomycetes</taxon>
        <taxon>Sordariomycetidae</taxon>
        <taxon>Sordariales</taxon>
        <taxon>Sordariales incertae sedis</taxon>
        <taxon>Madurella</taxon>
    </lineage>
</organism>
<keyword evidence="2" id="KW-0472">Membrane</keyword>
<feature type="compositionally biased region" description="Low complexity" evidence="1">
    <location>
        <begin position="92"/>
        <end position="139"/>
    </location>
</feature>
<dbReference type="Proteomes" id="UP001628179">
    <property type="component" value="Unassembled WGS sequence"/>
</dbReference>